<dbReference type="GO" id="GO:0009236">
    <property type="term" value="P:cobalamin biosynthetic process"/>
    <property type="evidence" value="ECO:0007669"/>
    <property type="project" value="UniProtKB-UniPathway"/>
</dbReference>
<evidence type="ECO:0000256" key="1">
    <source>
        <dbReference type="SAM" id="Phobius"/>
    </source>
</evidence>
<evidence type="ECO:0000313" key="5">
    <source>
        <dbReference type="Proteomes" id="UP000250928"/>
    </source>
</evidence>
<evidence type="ECO:0000313" key="2">
    <source>
        <dbReference type="EMBL" id="OQX37025.1"/>
    </source>
</evidence>
<feature type="transmembrane region" description="Helical" evidence="1">
    <location>
        <begin position="143"/>
        <end position="161"/>
    </location>
</feature>
<dbReference type="Pfam" id="PF03186">
    <property type="entry name" value="CobD_Cbib"/>
    <property type="match status" value="1"/>
</dbReference>
<proteinExistence type="predicted"/>
<feature type="transmembrane region" description="Helical" evidence="1">
    <location>
        <begin position="67"/>
        <end position="84"/>
    </location>
</feature>
<dbReference type="PANTHER" id="PTHR38684">
    <property type="entry name" value="PROTEIN AMPE"/>
    <property type="match status" value="1"/>
</dbReference>
<dbReference type="Proteomes" id="UP000243361">
    <property type="component" value="Unassembled WGS sequence"/>
</dbReference>
<keyword evidence="4" id="KW-1185">Reference proteome</keyword>
<reference evidence="2 4" key="1">
    <citation type="submission" date="2017-02" db="EMBL/GenBank/DDBJ databases">
        <title>Novel co-symbiosis in the unique lucinid bivalve Phacoides pectinatus.</title>
        <authorList>
            <person name="Lim S.J."/>
            <person name="Davis B.G."/>
            <person name="Gill D.E."/>
            <person name="Engel A.S."/>
            <person name="Anderson L.C."/>
            <person name="Campbell B.J."/>
        </authorList>
    </citation>
    <scope>NUCLEOTIDE SEQUENCE [LARGE SCALE GENOMIC DNA]</scope>
    <source>
        <strain evidence="2">LUC13016_P6</strain>
    </source>
</reference>
<dbReference type="UniPathway" id="UPA00148"/>
<dbReference type="InterPro" id="IPR004485">
    <property type="entry name" value="Cobalamin_biosynth_CobD/CbiB"/>
</dbReference>
<comment type="caution">
    <text evidence="2">The sequence shown here is derived from an EMBL/GenBank/DDBJ whole genome shotgun (WGS) entry which is preliminary data.</text>
</comment>
<evidence type="ECO:0000313" key="4">
    <source>
        <dbReference type="Proteomes" id="UP000243361"/>
    </source>
</evidence>
<evidence type="ECO:0000313" key="3">
    <source>
        <dbReference type="EMBL" id="PUE01431.1"/>
    </source>
</evidence>
<dbReference type="InterPro" id="IPR052966">
    <property type="entry name" value="Beta-lactamase_Reg"/>
</dbReference>
<keyword evidence="1" id="KW-0472">Membrane</keyword>
<dbReference type="EMBL" id="PQCO01000201">
    <property type="protein sequence ID" value="PUE01431.1"/>
    <property type="molecule type" value="Genomic_DNA"/>
</dbReference>
<dbReference type="GO" id="GO:0048472">
    <property type="term" value="F:threonine-phosphate decarboxylase activity"/>
    <property type="evidence" value="ECO:0007669"/>
    <property type="project" value="InterPro"/>
</dbReference>
<dbReference type="EMBL" id="MUIE01000080">
    <property type="protein sequence ID" value="OQX37025.1"/>
    <property type="molecule type" value="Genomic_DNA"/>
</dbReference>
<dbReference type="AlphaFoldDB" id="A0A657PUB0"/>
<dbReference type="GO" id="GO:0005886">
    <property type="term" value="C:plasma membrane"/>
    <property type="evidence" value="ECO:0007669"/>
    <property type="project" value="TreeGrafter"/>
</dbReference>
<gene>
    <name evidence="2" type="ORF">B0D84_00950</name>
    <name evidence="3" type="ORF">C3L24_07900</name>
</gene>
<protein>
    <submittedName>
        <fullName evidence="3">Regulatory signaling modulator protein AmpE</fullName>
    </submittedName>
</protein>
<name>A0A657PUB0_9GAMM</name>
<feature type="transmembrane region" description="Helical" evidence="1">
    <location>
        <begin position="41"/>
        <end position="60"/>
    </location>
</feature>
<keyword evidence="1" id="KW-1133">Transmembrane helix</keyword>
<keyword evidence="1" id="KW-0812">Transmembrane</keyword>
<sequence length="282" mass="31276">MSFLAILLALLIDRLLLEDESYRRHRWIDGYHGRLSPYLPAAPWAPLLLLLPPLLAVALLQSLLDHGLAALAFSGALLILTLGPRDLDREVNPLIDELESGACGPDEVLARLGGRQPQQGETPRPSRVAEAILSQANGRLFSVLFWFILLGPLGTALYRLSRCLHDVLRQARQHEGQYMFERLIYLLEWLPARLTALTYAISGSFEDAMRNWRRRAGGPLAAQNDEILAAAGMGALFQDEALHEEQLPPPATQAEAALGMVWRALLVWLGLLAFTLLAQWLG</sequence>
<feature type="transmembrane region" description="Helical" evidence="1">
    <location>
        <begin position="260"/>
        <end position="281"/>
    </location>
</feature>
<accession>A0A657PUB0</accession>
<dbReference type="Proteomes" id="UP000250928">
    <property type="component" value="Unassembled WGS sequence"/>
</dbReference>
<organism evidence="2 4">
    <name type="scientific">Candidatus Sedimenticola endophacoides</name>
    <dbReference type="NCBI Taxonomy" id="2548426"/>
    <lineage>
        <taxon>Bacteria</taxon>
        <taxon>Pseudomonadati</taxon>
        <taxon>Pseudomonadota</taxon>
        <taxon>Gammaproteobacteria</taxon>
        <taxon>Chromatiales</taxon>
        <taxon>Sedimenticolaceae</taxon>
        <taxon>Sedimenticola</taxon>
    </lineage>
</organism>
<dbReference type="GO" id="GO:0046677">
    <property type="term" value="P:response to antibiotic"/>
    <property type="evidence" value="ECO:0007669"/>
    <property type="project" value="TreeGrafter"/>
</dbReference>
<dbReference type="PANTHER" id="PTHR38684:SF1">
    <property type="entry name" value="PROTEIN AMPE"/>
    <property type="match status" value="1"/>
</dbReference>
<reference evidence="3 5" key="2">
    <citation type="submission" date="2018-01" db="EMBL/GenBank/DDBJ databases">
        <title>Novel co-symbiosis in the lucinid bivalve Phacoides pectinatus.</title>
        <authorList>
            <person name="Lim S.J."/>
            <person name="Davis B.G."/>
            <person name="Gill D.E."/>
            <person name="Engel A.S."/>
            <person name="Anderson L.C."/>
            <person name="Campbell B.J."/>
        </authorList>
    </citation>
    <scope>NUCLEOTIDE SEQUENCE [LARGE SCALE GENOMIC DNA]</scope>
    <source>
        <strain evidence="3">N3_P5</strain>
    </source>
</reference>